<organism evidence="1">
    <name type="scientific">Siphoviridae sp. ct2D011</name>
    <dbReference type="NCBI Taxonomy" id="2825314"/>
    <lineage>
        <taxon>Viruses</taxon>
        <taxon>Duplodnaviria</taxon>
        <taxon>Heunggongvirae</taxon>
        <taxon>Uroviricota</taxon>
        <taxon>Caudoviricetes</taxon>
    </lineage>
</organism>
<accession>A0A8S5V966</accession>
<proteinExistence type="predicted"/>
<evidence type="ECO:0000313" key="1">
    <source>
        <dbReference type="EMBL" id="DAG03261.1"/>
    </source>
</evidence>
<reference evidence="1" key="1">
    <citation type="journal article" date="2021" name="Proc. Natl. Acad. Sci. U.S.A.">
        <title>A Catalog of Tens of Thousands of Viruses from Human Metagenomes Reveals Hidden Associations with Chronic Diseases.</title>
        <authorList>
            <person name="Tisza M.J."/>
            <person name="Buck C.B."/>
        </authorList>
    </citation>
    <scope>NUCLEOTIDE SEQUENCE</scope>
    <source>
        <strain evidence="1">Ct2D011</strain>
    </source>
</reference>
<dbReference type="EMBL" id="BK016226">
    <property type="protein sequence ID" value="DAG03261.1"/>
    <property type="molecule type" value="Genomic_DNA"/>
</dbReference>
<protein>
    <submittedName>
        <fullName evidence="1">Uncharacterized protein</fullName>
    </submittedName>
</protein>
<name>A0A8S5V966_9CAUD</name>
<sequence>MNCLCFHIEMRLYLLPTCRRRLPFRFYLKSTPTVG</sequence>